<evidence type="ECO:0000256" key="6">
    <source>
        <dbReference type="SAM" id="Phobius"/>
    </source>
</evidence>
<gene>
    <name evidence="8" type="ORF">OCTVUL_1B015455</name>
</gene>
<evidence type="ECO:0000313" key="9">
    <source>
        <dbReference type="Proteomes" id="UP001162480"/>
    </source>
</evidence>
<evidence type="ECO:0000256" key="5">
    <source>
        <dbReference type="ARBA" id="ARBA00023315"/>
    </source>
</evidence>
<keyword evidence="4 6" id="KW-0472">Membrane</keyword>
<keyword evidence="9" id="KW-1185">Reference proteome</keyword>
<dbReference type="EMBL" id="OX597827">
    <property type="protein sequence ID" value="CAI9732527.1"/>
    <property type="molecule type" value="Genomic_DNA"/>
</dbReference>
<dbReference type="InterPro" id="IPR041728">
    <property type="entry name" value="GPAT/DHAPAT_LPLAT"/>
</dbReference>
<dbReference type="GO" id="GO:0031966">
    <property type="term" value="C:mitochondrial membrane"/>
    <property type="evidence" value="ECO:0007669"/>
    <property type="project" value="TreeGrafter"/>
</dbReference>
<evidence type="ECO:0000256" key="3">
    <source>
        <dbReference type="ARBA" id="ARBA00022679"/>
    </source>
</evidence>
<dbReference type="Pfam" id="PF19277">
    <property type="entry name" value="GPAT_C"/>
    <property type="match status" value="1"/>
</dbReference>
<keyword evidence="6" id="KW-1133">Transmembrane helix</keyword>
<feature type="domain" description="Phospholipid/glycerol acyltransferase" evidence="7">
    <location>
        <begin position="326"/>
        <end position="457"/>
    </location>
</feature>
<dbReference type="InterPro" id="IPR022284">
    <property type="entry name" value="GPAT/DHAPAT"/>
</dbReference>
<keyword evidence="5" id="KW-0012">Acyltransferase</keyword>
<evidence type="ECO:0000313" key="8">
    <source>
        <dbReference type="EMBL" id="CAI9732527.1"/>
    </source>
</evidence>
<dbReference type="Proteomes" id="UP001162480">
    <property type="component" value="Chromosome 14"/>
</dbReference>
<comment type="subcellular location">
    <subcellularLocation>
        <location evidence="1">Membrane</location>
    </subcellularLocation>
</comment>
<dbReference type="PANTHER" id="PTHR12563">
    <property type="entry name" value="GLYCEROL-3-PHOSPHATE ACYLTRANSFERASE"/>
    <property type="match status" value="1"/>
</dbReference>
<reference evidence="8" key="1">
    <citation type="submission" date="2023-08" db="EMBL/GenBank/DDBJ databases">
        <authorList>
            <person name="Alioto T."/>
            <person name="Alioto T."/>
            <person name="Gomez Garrido J."/>
        </authorList>
    </citation>
    <scope>NUCLEOTIDE SEQUENCE</scope>
</reference>
<proteinExistence type="inferred from homology"/>
<dbReference type="CDD" id="cd07993">
    <property type="entry name" value="LPLAT_DHAPAT-like"/>
    <property type="match status" value="1"/>
</dbReference>
<dbReference type="InterPro" id="IPR045520">
    <property type="entry name" value="GPAT/DHAPAT_C"/>
</dbReference>
<keyword evidence="3" id="KW-0808">Transferase</keyword>
<evidence type="ECO:0000259" key="7">
    <source>
        <dbReference type="SMART" id="SM00563"/>
    </source>
</evidence>
<keyword evidence="6" id="KW-0812">Transmembrane</keyword>
<dbReference type="InterPro" id="IPR002123">
    <property type="entry name" value="Plipid/glycerol_acylTrfase"/>
</dbReference>
<dbReference type="GO" id="GO:0004366">
    <property type="term" value="F:glycerol-3-phosphate O-acyltransferase activity"/>
    <property type="evidence" value="ECO:0007669"/>
    <property type="project" value="TreeGrafter"/>
</dbReference>
<dbReference type="GO" id="GO:0008654">
    <property type="term" value="P:phospholipid biosynthetic process"/>
    <property type="evidence" value="ECO:0007669"/>
    <property type="project" value="TreeGrafter"/>
</dbReference>
<dbReference type="PANTHER" id="PTHR12563:SF23">
    <property type="entry name" value="BCDNA.GH07066"/>
    <property type="match status" value="1"/>
</dbReference>
<dbReference type="SMART" id="SM00563">
    <property type="entry name" value="PlsC"/>
    <property type="match status" value="1"/>
</dbReference>
<dbReference type="AlphaFoldDB" id="A0AA36BFM9"/>
<evidence type="ECO:0000256" key="1">
    <source>
        <dbReference type="ARBA" id="ARBA00004370"/>
    </source>
</evidence>
<accession>A0AA36BFM9</accession>
<organism evidence="8 9">
    <name type="scientific">Octopus vulgaris</name>
    <name type="common">Common octopus</name>
    <dbReference type="NCBI Taxonomy" id="6645"/>
    <lineage>
        <taxon>Eukaryota</taxon>
        <taxon>Metazoa</taxon>
        <taxon>Spiralia</taxon>
        <taxon>Lophotrochozoa</taxon>
        <taxon>Mollusca</taxon>
        <taxon>Cephalopoda</taxon>
        <taxon>Coleoidea</taxon>
        <taxon>Octopodiformes</taxon>
        <taxon>Octopoda</taxon>
        <taxon>Incirrata</taxon>
        <taxon>Octopodidae</taxon>
        <taxon>Octopus</taxon>
    </lineage>
</organism>
<feature type="transmembrane region" description="Helical" evidence="6">
    <location>
        <begin position="283"/>
        <end position="303"/>
    </location>
</feature>
<name>A0AA36BFM9_OCTVU</name>
<comment type="similarity">
    <text evidence="2">Belongs to the GPAT/DAPAT family.</text>
</comment>
<dbReference type="GO" id="GO:0006072">
    <property type="term" value="P:glycerol-3-phosphate metabolic process"/>
    <property type="evidence" value="ECO:0007669"/>
    <property type="project" value="TreeGrafter"/>
</dbReference>
<dbReference type="GO" id="GO:0006631">
    <property type="term" value="P:fatty acid metabolic process"/>
    <property type="evidence" value="ECO:0007669"/>
    <property type="project" value="TreeGrafter"/>
</dbReference>
<evidence type="ECO:0000256" key="2">
    <source>
        <dbReference type="ARBA" id="ARBA00007937"/>
    </source>
</evidence>
<dbReference type="SUPFAM" id="SSF69593">
    <property type="entry name" value="Glycerol-3-phosphate (1)-acyltransferase"/>
    <property type="match status" value="1"/>
</dbReference>
<sequence length="917" mass="104501">MKMSNVAIMNSIAHRSNVADKRSKRQISEWKASCNFKHQCSHHAALDHVIICARIMSSANIHTHNYPTGDTWDNECFASKGQRKYSDKYMNRTNRQKSQNNRLSHTDAKIIEQGKQRWQDKCNSLVTSRTQKKKETKPQTVNLNVDFLANFKIAPVVKADQLVSYRTFMGFTCPCFPESRKNITSENILQDSLQNVLNIRSELRHPNRFELLFPYLAYSLQRKSPYVYPDLSLSVLISSRVQDAVQQNVQKTIESEPNAKMEKILKIEKQRSKKIIDRMKACISYWSVSLFGYSLFKFLGLILRSLQVHRSQLNIIKDLEQKGHPIIFLPLHKSHLDYIIVTWILWIHDMRVPYVAAGDNLNIPIIGPILRAVGGFFIRRRLDTNGKRDLIYRSVLQSYMQELLQEGQSLEFFIEGGRSRSGKALYPKGGLLSVIVDSFLQSCIQDAYIVPISISYEKLMEGNFIDEQMGLPKQKESVWGTIRALLHLFYGDYGNIRVEFPQPFSLKEFIESYNIDNNIVMPNLLPALTPPVNGVSPSSMSSSLSSSTSLCMFNVSKEARDLVQSLAEHIVYSSVCSTVLMSTNILAFLLLTKYRQGATLKELADSFKELTDLVKSRNRDIGFSGKSEDIVLYAAAMLGSNVLKRSFTEIGDVYFKPAISLPSVFSLSYNSAPVTNVFAMESVIVGACFYAGNFSLSDVGNSMQRTDISVKREELFAASQVLCQLFKFEYILSLGCMQIDDIITDALDLLVMDEVLRIPALEVTNRSSKKGIDIFSLGDEDDFLQTNNTLMVNTSQDECIEKLKFYQQVLMPVCESYLVTANHVKILMDSDMEEEKFMTSLHNNAKERAQRNLTKCSESAAQETLKNAVRALHDLRIITTYHRDGDKNNPKLVSLLWENDVRQRLYDLIDLLEHMRE</sequence>
<dbReference type="Pfam" id="PF01553">
    <property type="entry name" value="Acyltransferase"/>
    <property type="match status" value="1"/>
</dbReference>
<protein>
    <submittedName>
        <fullName evidence="8">Glycerol-3-phosphate acyltransferase 1, mitochondrial-like</fullName>
    </submittedName>
</protein>
<dbReference type="GO" id="GO:0019432">
    <property type="term" value="P:triglyceride biosynthetic process"/>
    <property type="evidence" value="ECO:0007669"/>
    <property type="project" value="TreeGrafter"/>
</dbReference>
<evidence type="ECO:0000256" key="4">
    <source>
        <dbReference type="ARBA" id="ARBA00023136"/>
    </source>
</evidence>